<reference evidence="2 3" key="1">
    <citation type="submission" date="2024-09" db="EMBL/GenBank/DDBJ databases">
        <authorList>
            <person name="Sun Q."/>
            <person name="Mori K."/>
        </authorList>
    </citation>
    <scope>NUCLEOTIDE SEQUENCE [LARGE SCALE GENOMIC DNA]</scope>
    <source>
        <strain evidence="2 3">CGMCC 1.15906</strain>
    </source>
</reference>
<accession>A0ABV6QS21</accession>
<dbReference type="InterPro" id="IPR021425">
    <property type="entry name" value="DUF3072"/>
</dbReference>
<dbReference type="EMBL" id="JBHLTC010000033">
    <property type="protein sequence ID" value="MFC0627436.1"/>
    <property type="molecule type" value="Genomic_DNA"/>
</dbReference>
<keyword evidence="3" id="KW-1185">Reference proteome</keyword>
<evidence type="ECO:0000313" key="3">
    <source>
        <dbReference type="Proteomes" id="UP001589890"/>
    </source>
</evidence>
<dbReference type="RefSeq" id="WP_380052204.1">
    <property type="nucleotide sequence ID" value="NZ_JBHLTC010000033.1"/>
</dbReference>
<proteinExistence type="predicted"/>
<name>A0ABV6QS21_9ACTN</name>
<feature type="compositionally biased region" description="Basic and acidic residues" evidence="1">
    <location>
        <begin position="52"/>
        <end position="65"/>
    </location>
</feature>
<organism evidence="2 3">
    <name type="scientific">Kribbella deserti</name>
    <dbReference type="NCBI Taxonomy" id="1926257"/>
    <lineage>
        <taxon>Bacteria</taxon>
        <taxon>Bacillati</taxon>
        <taxon>Actinomycetota</taxon>
        <taxon>Actinomycetes</taxon>
        <taxon>Propionibacteriales</taxon>
        <taxon>Kribbellaceae</taxon>
        <taxon>Kribbella</taxon>
    </lineage>
</organism>
<protein>
    <submittedName>
        <fullName evidence="2">DUF3072 domain-containing protein</fullName>
    </submittedName>
</protein>
<gene>
    <name evidence="2" type="ORF">ACFFGN_25405</name>
</gene>
<evidence type="ECO:0000256" key="1">
    <source>
        <dbReference type="SAM" id="MobiDB-lite"/>
    </source>
</evidence>
<evidence type="ECO:0000313" key="2">
    <source>
        <dbReference type="EMBL" id="MFC0627436.1"/>
    </source>
</evidence>
<feature type="region of interest" description="Disordered" evidence="1">
    <location>
        <begin position="1"/>
        <end position="75"/>
    </location>
</feature>
<dbReference type="Pfam" id="PF11272">
    <property type="entry name" value="DUF3072"/>
    <property type="match status" value="1"/>
</dbReference>
<dbReference type="Proteomes" id="UP001589890">
    <property type="component" value="Unassembled WGS sequence"/>
</dbReference>
<comment type="caution">
    <text evidence="2">The sequence shown here is derived from an EMBL/GenBank/DDBJ whole genome shotgun (WGS) entry which is preliminary data.</text>
</comment>
<sequence length="75" mass="8155">MAESDVTPVPDKDPDDWTTGDEPMTGPQASYLRTLAQEAGEEPPPDNLTKAEASRRIDELQDRTGRGQAADASQR</sequence>